<dbReference type="InterPro" id="IPR011010">
    <property type="entry name" value="DNA_brk_join_enz"/>
</dbReference>
<dbReference type="SUPFAM" id="SSF56349">
    <property type="entry name" value="DNA breaking-rejoining enzymes"/>
    <property type="match status" value="1"/>
</dbReference>
<dbReference type="GO" id="GO:0006310">
    <property type="term" value="P:DNA recombination"/>
    <property type="evidence" value="ECO:0007669"/>
    <property type="project" value="UniProtKB-KW"/>
</dbReference>
<dbReference type="GO" id="GO:0015074">
    <property type="term" value="P:DNA integration"/>
    <property type="evidence" value="ECO:0007669"/>
    <property type="project" value="InterPro"/>
</dbReference>
<reference evidence="2 3" key="1">
    <citation type="journal article" date="2024" name="J Genomics">
        <title>Draft genome sequencing and assembly of Favolaschia claudopus CIRM-BRFM 2984 isolated from oak limbs.</title>
        <authorList>
            <person name="Navarro D."/>
            <person name="Drula E."/>
            <person name="Chaduli D."/>
            <person name="Cazenave R."/>
            <person name="Ahrendt S."/>
            <person name="Wang J."/>
            <person name="Lipzen A."/>
            <person name="Daum C."/>
            <person name="Barry K."/>
            <person name="Grigoriev I.V."/>
            <person name="Favel A."/>
            <person name="Rosso M.N."/>
            <person name="Martin F."/>
        </authorList>
    </citation>
    <scope>NUCLEOTIDE SEQUENCE [LARGE SCALE GENOMIC DNA]</scope>
    <source>
        <strain evidence="2 3">CIRM-BRFM 2984</strain>
    </source>
</reference>
<evidence type="ECO:0000313" key="2">
    <source>
        <dbReference type="EMBL" id="KAK7021148.1"/>
    </source>
</evidence>
<accession>A0AAW0B4X2</accession>
<gene>
    <name evidence="2" type="ORF">R3P38DRAFT_3317966</name>
</gene>
<sequence>MNISATQNSTVPIRKHVIPIRKSTVIAPETALTLDHHEPNEDLSHRGRSHTTQIAAEALKLWLEEEDSLAEQINTLINGAVQDFPDEDDKDEAAKYAAEIARAVITDKTREGHLRIVKAYIAFHMRKNTRWDAKQVNSATPFDITSFIIQKCGEKEKGCEGKKYSTAVSTRAALTYWYRTIRPNESVSEWRIDSSTDQCYGLPTRSRHVSEFMTGLEKTKAKAGEVSTSARALSLSDMHNLYDHCFRPNATPAEMRWGIEVVRLQFESINMIPGTREYFEVQLSTRKSAQTGVGHAWTLHANDTDPKICPVRALIRLAVVYGETVPLTGALFLKVNKNGAILQDPITTSVISRNLTIDLQNLGYKSWTMYGTHSFRRGGCQHRIKNKGWTVDMVAAWGGWSQVEAITMFRYFYSPKDNHEFMADYDRNVPKRLKLE</sequence>
<keyword evidence="3" id="KW-1185">Reference proteome</keyword>
<organism evidence="2 3">
    <name type="scientific">Favolaschia claudopus</name>
    <dbReference type="NCBI Taxonomy" id="2862362"/>
    <lineage>
        <taxon>Eukaryota</taxon>
        <taxon>Fungi</taxon>
        <taxon>Dikarya</taxon>
        <taxon>Basidiomycota</taxon>
        <taxon>Agaricomycotina</taxon>
        <taxon>Agaricomycetes</taxon>
        <taxon>Agaricomycetidae</taxon>
        <taxon>Agaricales</taxon>
        <taxon>Marasmiineae</taxon>
        <taxon>Mycenaceae</taxon>
        <taxon>Favolaschia</taxon>
    </lineage>
</organism>
<dbReference type="AlphaFoldDB" id="A0AAW0B4X2"/>
<evidence type="ECO:0008006" key="4">
    <source>
        <dbReference type="Google" id="ProtNLM"/>
    </source>
</evidence>
<dbReference type="EMBL" id="JAWWNJ010000039">
    <property type="protein sequence ID" value="KAK7021148.1"/>
    <property type="molecule type" value="Genomic_DNA"/>
</dbReference>
<evidence type="ECO:0000313" key="3">
    <source>
        <dbReference type="Proteomes" id="UP001362999"/>
    </source>
</evidence>
<proteinExistence type="predicted"/>
<dbReference type="Gene3D" id="1.10.443.10">
    <property type="entry name" value="Intergrase catalytic core"/>
    <property type="match status" value="1"/>
</dbReference>
<evidence type="ECO:0000256" key="1">
    <source>
        <dbReference type="ARBA" id="ARBA00023172"/>
    </source>
</evidence>
<protein>
    <recommendedName>
        <fullName evidence="4">Tyr recombinase domain-containing protein</fullName>
    </recommendedName>
</protein>
<comment type="caution">
    <text evidence="2">The sequence shown here is derived from an EMBL/GenBank/DDBJ whole genome shotgun (WGS) entry which is preliminary data.</text>
</comment>
<dbReference type="GO" id="GO:0003677">
    <property type="term" value="F:DNA binding"/>
    <property type="evidence" value="ECO:0007669"/>
    <property type="project" value="InterPro"/>
</dbReference>
<dbReference type="Proteomes" id="UP001362999">
    <property type="component" value="Unassembled WGS sequence"/>
</dbReference>
<keyword evidence="1" id="KW-0233">DNA recombination</keyword>
<name>A0AAW0B4X2_9AGAR</name>
<dbReference type="InterPro" id="IPR013762">
    <property type="entry name" value="Integrase-like_cat_sf"/>
</dbReference>